<comment type="caution">
    <text evidence="3">The sequence shown here is derived from an EMBL/GenBank/DDBJ whole genome shotgun (WGS) entry which is preliminary data.</text>
</comment>
<evidence type="ECO:0000313" key="4">
    <source>
        <dbReference type="Proteomes" id="UP001177140"/>
    </source>
</evidence>
<organism evidence="3 4">
    <name type="scientific">Papaver nudicaule</name>
    <name type="common">Iceland poppy</name>
    <dbReference type="NCBI Taxonomy" id="74823"/>
    <lineage>
        <taxon>Eukaryota</taxon>
        <taxon>Viridiplantae</taxon>
        <taxon>Streptophyta</taxon>
        <taxon>Embryophyta</taxon>
        <taxon>Tracheophyta</taxon>
        <taxon>Spermatophyta</taxon>
        <taxon>Magnoliopsida</taxon>
        <taxon>Ranunculales</taxon>
        <taxon>Papaveraceae</taxon>
        <taxon>Papaveroideae</taxon>
        <taxon>Papaver</taxon>
    </lineage>
</organism>
<dbReference type="Pfam" id="PF04824">
    <property type="entry name" value="Rad21_Rec8"/>
    <property type="match status" value="1"/>
</dbReference>
<feature type="non-terminal residue" evidence="3">
    <location>
        <position position="67"/>
    </location>
</feature>
<evidence type="ECO:0000313" key="3">
    <source>
        <dbReference type="EMBL" id="MCL7049612.1"/>
    </source>
</evidence>
<sequence length="67" mass="7366">SLVETGPTPTQYPPANQDQPLDKITDTIRTHLKTHFETPGASQVESLDQLASGANRKKAAQLFYQTL</sequence>
<feature type="non-terminal residue" evidence="3">
    <location>
        <position position="1"/>
    </location>
</feature>
<dbReference type="Proteomes" id="UP001177140">
    <property type="component" value="Unassembled WGS sequence"/>
</dbReference>
<protein>
    <recommendedName>
        <fullName evidence="2">Rad21/Rec8-like protein C-terminal eukaryotic domain-containing protein</fullName>
    </recommendedName>
</protein>
<evidence type="ECO:0000256" key="1">
    <source>
        <dbReference type="SAM" id="MobiDB-lite"/>
    </source>
</evidence>
<dbReference type="AlphaFoldDB" id="A0AA41VY20"/>
<gene>
    <name evidence="3" type="ORF">MKW94_015493</name>
</gene>
<feature type="compositionally biased region" description="Polar residues" evidence="1">
    <location>
        <begin position="7"/>
        <end position="19"/>
    </location>
</feature>
<dbReference type="InterPro" id="IPR006909">
    <property type="entry name" value="Rad21/Rec8_C_eu"/>
</dbReference>
<evidence type="ECO:0000259" key="2">
    <source>
        <dbReference type="Pfam" id="PF04824"/>
    </source>
</evidence>
<dbReference type="EMBL" id="JAJJMA010318158">
    <property type="protein sequence ID" value="MCL7049612.1"/>
    <property type="molecule type" value="Genomic_DNA"/>
</dbReference>
<accession>A0AA41VY20</accession>
<name>A0AA41VY20_PAPNU</name>
<keyword evidence="4" id="KW-1185">Reference proteome</keyword>
<feature type="region of interest" description="Disordered" evidence="1">
    <location>
        <begin position="1"/>
        <end position="21"/>
    </location>
</feature>
<feature type="domain" description="Rad21/Rec8-like protein C-terminal eukaryotic" evidence="2">
    <location>
        <begin position="42"/>
        <end position="67"/>
    </location>
</feature>
<reference evidence="3" key="1">
    <citation type="submission" date="2022-03" db="EMBL/GenBank/DDBJ databases">
        <title>A functionally conserved STORR gene fusion in Papaver species that diverged 16.8 million years ago.</title>
        <authorList>
            <person name="Catania T."/>
        </authorList>
    </citation>
    <scope>NUCLEOTIDE SEQUENCE</scope>
    <source>
        <strain evidence="3">S-191538</strain>
    </source>
</reference>
<proteinExistence type="predicted"/>